<organism evidence="1 2">
    <name type="scientific">Hypoxylon rubiginosum</name>
    <dbReference type="NCBI Taxonomy" id="110542"/>
    <lineage>
        <taxon>Eukaryota</taxon>
        <taxon>Fungi</taxon>
        <taxon>Dikarya</taxon>
        <taxon>Ascomycota</taxon>
        <taxon>Pezizomycotina</taxon>
        <taxon>Sordariomycetes</taxon>
        <taxon>Xylariomycetidae</taxon>
        <taxon>Xylariales</taxon>
        <taxon>Hypoxylaceae</taxon>
        <taxon>Hypoxylon</taxon>
    </lineage>
</organism>
<gene>
    <name evidence="1" type="ORF">F4821DRAFT_32183</name>
</gene>
<proteinExistence type="predicted"/>
<name>A0ACC0CLW4_9PEZI</name>
<reference evidence="1 2" key="1">
    <citation type="journal article" date="2022" name="New Phytol.">
        <title>Ecological generalism drives hyperdiversity of secondary metabolite gene clusters in xylarialean endophytes.</title>
        <authorList>
            <person name="Franco M.E.E."/>
            <person name="Wisecaver J.H."/>
            <person name="Arnold A.E."/>
            <person name="Ju Y.M."/>
            <person name="Slot J.C."/>
            <person name="Ahrendt S."/>
            <person name="Moore L.P."/>
            <person name="Eastman K.E."/>
            <person name="Scott K."/>
            <person name="Konkel Z."/>
            <person name="Mondo S.J."/>
            <person name="Kuo A."/>
            <person name="Hayes R.D."/>
            <person name="Haridas S."/>
            <person name="Andreopoulos B."/>
            <person name="Riley R."/>
            <person name="LaButti K."/>
            <person name="Pangilinan J."/>
            <person name="Lipzen A."/>
            <person name="Amirebrahimi M."/>
            <person name="Yan J."/>
            <person name="Adam C."/>
            <person name="Keymanesh K."/>
            <person name="Ng V."/>
            <person name="Louie K."/>
            <person name="Northen T."/>
            <person name="Drula E."/>
            <person name="Henrissat B."/>
            <person name="Hsieh H.M."/>
            <person name="Youens-Clark K."/>
            <person name="Lutzoni F."/>
            <person name="Miadlikowska J."/>
            <person name="Eastwood D.C."/>
            <person name="Hamelin R.C."/>
            <person name="Grigoriev I.V."/>
            <person name="U'Ren J.M."/>
        </authorList>
    </citation>
    <scope>NUCLEOTIDE SEQUENCE [LARGE SCALE GENOMIC DNA]</scope>
    <source>
        <strain evidence="1 2">ER1909</strain>
    </source>
</reference>
<evidence type="ECO:0000313" key="2">
    <source>
        <dbReference type="Proteomes" id="UP001497680"/>
    </source>
</evidence>
<protein>
    <submittedName>
        <fullName evidence="1">Uncharacterized protein</fullName>
    </submittedName>
</protein>
<dbReference type="Proteomes" id="UP001497680">
    <property type="component" value="Unassembled WGS sequence"/>
</dbReference>
<dbReference type="EMBL" id="MU394400">
    <property type="protein sequence ID" value="KAI6081305.1"/>
    <property type="molecule type" value="Genomic_DNA"/>
</dbReference>
<accession>A0ACC0CLW4</accession>
<evidence type="ECO:0000313" key="1">
    <source>
        <dbReference type="EMBL" id="KAI6081305.1"/>
    </source>
</evidence>
<sequence length="122" mass="13234">MHFSTAVKFIAMAAPIFVQSASGWSFTAYDAEGCRSTETAATPDRIQKTEDVVCDPVPNAASHKSIRGDIAANSDCRINFYPSEGCGDRVAFSLTKDTTTCLSIADFFRPLAYYKATGCQWA</sequence>
<keyword evidence="2" id="KW-1185">Reference proteome</keyword>
<comment type="caution">
    <text evidence="1">The sequence shown here is derived from an EMBL/GenBank/DDBJ whole genome shotgun (WGS) entry which is preliminary data.</text>
</comment>